<accession>A0A832EKN4</accession>
<dbReference type="FunFam" id="1.10.10.10:FF:000214">
    <property type="entry name" value="Methylated-DNA--protein-cysteine methyltransferase"/>
    <property type="match status" value="1"/>
</dbReference>
<dbReference type="InterPro" id="IPR036388">
    <property type="entry name" value="WH-like_DNA-bd_sf"/>
</dbReference>
<dbReference type="CDD" id="cd06445">
    <property type="entry name" value="ATase"/>
    <property type="match status" value="1"/>
</dbReference>
<dbReference type="InterPro" id="IPR036217">
    <property type="entry name" value="MethylDNA_cys_MeTrfase_DNAb"/>
</dbReference>
<sequence>MLWEGNEVSQAARRALTDYLHGCGHHPHVPVDWIGGSPFQRAVWRELCRIPYGATVTYGDIARRVGRPTGARAVGQACGKNPTAIVVPCHRVVGRNGSLGGYSGGLDVKKALLCLEGIPMEGLGTGP</sequence>
<evidence type="ECO:0000256" key="1">
    <source>
        <dbReference type="ARBA" id="ARBA00001286"/>
    </source>
</evidence>
<evidence type="ECO:0000259" key="9">
    <source>
        <dbReference type="Pfam" id="PF01035"/>
    </source>
</evidence>
<keyword evidence="7" id="KW-0234">DNA repair</keyword>
<dbReference type="GO" id="GO:0006281">
    <property type="term" value="P:DNA repair"/>
    <property type="evidence" value="ECO:0007669"/>
    <property type="project" value="UniProtKB-KW"/>
</dbReference>
<keyword evidence="4 10" id="KW-0489">Methyltransferase</keyword>
<dbReference type="AlphaFoldDB" id="A0A832EKN4"/>
<dbReference type="Gene3D" id="1.10.10.10">
    <property type="entry name" value="Winged helix-like DNA-binding domain superfamily/Winged helix DNA-binding domain"/>
    <property type="match status" value="1"/>
</dbReference>
<dbReference type="PANTHER" id="PTHR10815">
    <property type="entry name" value="METHYLATED-DNA--PROTEIN-CYSTEINE METHYLTRANSFERASE"/>
    <property type="match status" value="1"/>
</dbReference>
<evidence type="ECO:0000256" key="5">
    <source>
        <dbReference type="ARBA" id="ARBA00022679"/>
    </source>
</evidence>
<dbReference type="SUPFAM" id="SSF46767">
    <property type="entry name" value="Methylated DNA-protein cysteine methyltransferase, C-terminal domain"/>
    <property type="match status" value="1"/>
</dbReference>
<comment type="catalytic activity">
    <reaction evidence="1">
        <text>a 4-O-methyl-thymidine in DNA + L-cysteinyl-[protein] = a thymidine in DNA + S-methyl-L-cysteinyl-[protein]</text>
        <dbReference type="Rhea" id="RHEA:53428"/>
        <dbReference type="Rhea" id="RHEA-COMP:10131"/>
        <dbReference type="Rhea" id="RHEA-COMP:10132"/>
        <dbReference type="Rhea" id="RHEA-COMP:13555"/>
        <dbReference type="Rhea" id="RHEA-COMP:13556"/>
        <dbReference type="ChEBI" id="CHEBI:29950"/>
        <dbReference type="ChEBI" id="CHEBI:82612"/>
        <dbReference type="ChEBI" id="CHEBI:137386"/>
        <dbReference type="ChEBI" id="CHEBI:137387"/>
        <dbReference type="EC" id="2.1.1.63"/>
    </reaction>
</comment>
<protein>
    <recommendedName>
        <fullName evidence="3">methylated-DNA--[protein]-cysteine S-methyltransferase</fullName>
        <ecNumber evidence="3">2.1.1.63</ecNumber>
    </recommendedName>
</protein>
<dbReference type="NCBIfam" id="TIGR00589">
    <property type="entry name" value="ogt"/>
    <property type="match status" value="1"/>
</dbReference>
<name>A0A832EKN4_9BACT</name>
<evidence type="ECO:0000256" key="3">
    <source>
        <dbReference type="ARBA" id="ARBA00011918"/>
    </source>
</evidence>
<dbReference type="PANTHER" id="PTHR10815:SF5">
    <property type="entry name" value="METHYLATED-DNA--PROTEIN-CYSTEINE METHYLTRANSFERASE"/>
    <property type="match status" value="1"/>
</dbReference>
<keyword evidence="5 10" id="KW-0808">Transferase</keyword>
<feature type="domain" description="Methylated-DNA-[protein]-cysteine S-methyltransferase DNA binding" evidence="9">
    <location>
        <begin position="38"/>
        <end position="118"/>
    </location>
</feature>
<proteinExistence type="inferred from homology"/>
<comment type="catalytic activity">
    <reaction evidence="8">
        <text>a 6-O-methyl-2'-deoxyguanosine in DNA + L-cysteinyl-[protein] = S-methyl-L-cysteinyl-[protein] + a 2'-deoxyguanosine in DNA</text>
        <dbReference type="Rhea" id="RHEA:24000"/>
        <dbReference type="Rhea" id="RHEA-COMP:10131"/>
        <dbReference type="Rhea" id="RHEA-COMP:10132"/>
        <dbReference type="Rhea" id="RHEA-COMP:11367"/>
        <dbReference type="Rhea" id="RHEA-COMP:11368"/>
        <dbReference type="ChEBI" id="CHEBI:29950"/>
        <dbReference type="ChEBI" id="CHEBI:82612"/>
        <dbReference type="ChEBI" id="CHEBI:85445"/>
        <dbReference type="ChEBI" id="CHEBI:85448"/>
        <dbReference type="EC" id="2.1.1.63"/>
    </reaction>
</comment>
<dbReference type="EMBL" id="DSTK01000039">
    <property type="protein sequence ID" value="HFK98303.1"/>
    <property type="molecule type" value="Genomic_DNA"/>
</dbReference>
<keyword evidence="6" id="KW-0227">DNA damage</keyword>
<evidence type="ECO:0000256" key="2">
    <source>
        <dbReference type="ARBA" id="ARBA00008711"/>
    </source>
</evidence>
<organism evidence="10">
    <name type="scientific">Desulfacinum infernum</name>
    <dbReference type="NCBI Taxonomy" id="35837"/>
    <lineage>
        <taxon>Bacteria</taxon>
        <taxon>Pseudomonadati</taxon>
        <taxon>Thermodesulfobacteriota</taxon>
        <taxon>Syntrophobacteria</taxon>
        <taxon>Syntrophobacterales</taxon>
        <taxon>Syntrophobacteraceae</taxon>
        <taxon>Desulfacinum</taxon>
    </lineage>
</organism>
<reference evidence="10" key="1">
    <citation type="journal article" date="2020" name="mSystems">
        <title>Genome- and Community-Level Interaction Insights into Carbon Utilization and Element Cycling Functions of Hydrothermarchaeota in Hydrothermal Sediment.</title>
        <authorList>
            <person name="Zhou Z."/>
            <person name="Liu Y."/>
            <person name="Xu W."/>
            <person name="Pan J."/>
            <person name="Luo Z.H."/>
            <person name="Li M."/>
        </authorList>
    </citation>
    <scope>NUCLEOTIDE SEQUENCE [LARGE SCALE GENOMIC DNA]</scope>
    <source>
        <strain evidence="10">SpSt-456</strain>
    </source>
</reference>
<dbReference type="EC" id="2.1.1.63" evidence="3"/>
<dbReference type="PROSITE" id="PS00374">
    <property type="entry name" value="MGMT"/>
    <property type="match status" value="1"/>
</dbReference>
<evidence type="ECO:0000256" key="7">
    <source>
        <dbReference type="ARBA" id="ARBA00023204"/>
    </source>
</evidence>
<evidence type="ECO:0000256" key="8">
    <source>
        <dbReference type="ARBA" id="ARBA00049348"/>
    </source>
</evidence>
<dbReference type="GO" id="GO:0032259">
    <property type="term" value="P:methylation"/>
    <property type="evidence" value="ECO:0007669"/>
    <property type="project" value="UniProtKB-KW"/>
</dbReference>
<dbReference type="GO" id="GO:0003908">
    <property type="term" value="F:methylated-DNA-[protein]-cysteine S-methyltransferase activity"/>
    <property type="evidence" value="ECO:0007669"/>
    <property type="project" value="UniProtKB-EC"/>
</dbReference>
<dbReference type="Pfam" id="PF01035">
    <property type="entry name" value="DNA_binding_1"/>
    <property type="match status" value="1"/>
</dbReference>
<comment type="similarity">
    <text evidence="2">Belongs to the MGMT family.</text>
</comment>
<dbReference type="InterPro" id="IPR001497">
    <property type="entry name" value="MethylDNA_cys_MeTrfase_AS"/>
</dbReference>
<evidence type="ECO:0000256" key="4">
    <source>
        <dbReference type="ARBA" id="ARBA00022603"/>
    </source>
</evidence>
<evidence type="ECO:0000256" key="6">
    <source>
        <dbReference type="ARBA" id="ARBA00022763"/>
    </source>
</evidence>
<comment type="caution">
    <text evidence="10">The sequence shown here is derived from an EMBL/GenBank/DDBJ whole genome shotgun (WGS) entry which is preliminary data.</text>
</comment>
<evidence type="ECO:0000313" key="10">
    <source>
        <dbReference type="EMBL" id="HFK98303.1"/>
    </source>
</evidence>
<dbReference type="InterPro" id="IPR014048">
    <property type="entry name" value="MethylDNA_cys_MeTrfase_DNA-bd"/>
</dbReference>
<gene>
    <name evidence="10" type="ORF">ENS06_13410</name>
</gene>